<proteinExistence type="predicted"/>
<dbReference type="AlphaFoldDB" id="A0A936ZCH0"/>
<keyword evidence="1" id="KW-0472">Membrane</keyword>
<keyword evidence="1" id="KW-0812">Transmembrane</keyword>
<gene>
    <name evidence="2" type="ORF">JKG68_09695</name>
</gene>
<feature type="transmembrane region" description="Helical" evidence="1">
    <location>
        <begin position="6"/>
        <end position="30"/>
    </location>
</feature>
<dbReference type="RefSeq" id="WP_202058721.1">
    <property type="nucleotide sequence ID" value="NZ_JAEQMY010000011.1"/>
</dbReference>
<comment type="caution">
    <text evidence="2">The sequence shown here is derived from an EMBL/GenBank/DDBJ whole genome shotgun (WGS) entry which is preliminary data.</text>
</comment>
<keyword evidence="1" id="KW-1133">Transmembrane helix</keyword>
<evidence type="ECO:0000313" key="3">
    <source>
        <dbReference type="Proteomes" id="UP000605848"/>
    </source>
</evidence>
<evidence type="ECO:0000256" key="1">
    <source>
        <dbReference type="SAM" id="Phobius"/>
    </source>
</evidence>
<keyword evidence="3" id="KW-1185">Reference proteome</keyword>
<dbReference type="Proteomes" id="UP000605848">
    <property type="component" value="Unassembled WGS sequence"/>
</dbReference>
<reference evidence="2" key="1">
    <citation type="submission" date="2021-01" db="EMBL/GenBank/DDBJ databases">
        <title>Microvirga sp.</title>
        <authorList>
            <person name="Kim M.K."/>
        </authorList>
    </citation>
    <scope>NUCLEOTIDE SEQUENCE</scope>
    <source>
        <strain evidence="2">5420S-16</strain>
    </source>
</reference>
<sequence length="184" mass="19960">MAEAVGMLAALGLLLTLIAVLIYGVGWLVVATPFMRLCLISVVGILALRVVLLPFDFLTIWWTGEYPEVVLADELKAKTHVTLSTRISPTRRSGKFTLLAQGSLTNDSDRMIESISIWCRVPKLGFGDSEVVARRVAVTVSPKETKSFSGEITSDITGIAKTGHVALQVPDQHFCLLDQVYGGT</sequence>
<dbReference type="EMBL" id="JAEQMY010000011">
    <property type="protein sequence ID" value="MBL0404239.1"/>
    <property type="molecule type" value="Genomic_DNA"/>
</dbReference>
<evidence type="ECO:0008006" key="4">
    <source>
        <dbReference type="Google" id="ProtNLM"/>
    </source>
</evidence>
<organism evidence="2 3">
    <name type="scientific">Microvirga aerilata</name>
    <dbReference type="NCBI Taxonomy" id="670292"/>
    <lineage>
        <taxon>Bacteria</taxon>
        <taxon>Pseudomonadati</taxon>
        <taxon>Pseudomonadota</taxon>
        <taxon>Alphaproteobacteria</taxon>
        <taxon>Hyphomicrobiales</taxon>
        <taxon>Methylobacteriaceae</taxon>
        <taxon>Microvirga</taxon>
    </lineage>
</organism>
<name>A0A936ZCH0_9HYPH</name>
<evidence type="ECO:0000313" key="2">
    <source>
        <dbReference type="EMBL" id="MBL0404239.1"/>
    </source>
</evidence>
<accession>A0A936ZCH0</accession>
<protein>
    <recommendedName>
        <fullName evidence="4">DUF2393 domain-containing protein</fullName>
    </recommendedName>
</protein>
<feature type="transmembrane region" description="Helical" evidence="1">
    <location>
        <begin position="37"/>
        <end position="62"/>
    </location>
</feature>